<comment type="caution">
    <text evidence="1">The sequence shown here is derived from an EMBL/GenBank/DDBJ whole genome shotgun (WGS) entry which is preliminary data.</text>
</comment>
<protein>
    <submittedName>
        <fullName evidence="1">Uncharacterized protein</fullName>
    </submittedName>
</protein>
<gene>
    <name evidence="1" type="ORF">AAFF_G00099610</name>
</gene>
<name>A0AAD7RUX0_9TELE</name>
<evidence type="ECO:0000313" key="1">
    <source>
        <dbReference type="EMBL" id="KAJ8390829.1"/>
    </source>
</evidence>
<accession>A0AAD7RUX0</accession>
<dbReference type="Proteomes" id="UP001221898">
    <property type="component" value="Unassembled WGS sequence"/>
</dbReference>
<dbReference type="AlphaFoldDB" id="A0AAD7RUX0"/>
<proteinExistence type="predicted"/>
<keyword evidence="2" id="KW-1185">Reference proteome</keyword>
<dbReference type="EMBL" id="JAINUG010000165">
    <property type="protein sequence ID" value="KAJ8390829.1"/>
    <property type="molecule type" value="Genomic_DNA"/>
</dbReference>
<evidence type="ECO:0000313" key="2">
    <source>
        <dbReference type="Proteomes" id="UP001221898"/>
    </source>
</evidence>
<organism evidence="1 2">
    <name type="scientific">Aldrovandia affinis</name>
    <dbReference type="NCBI Taxonomy" id="143900"/>
    <lineage>
        <taxon>Eukaryota</taxon>
        <taxon>Metazoa</taxon>
        <taxon>Chordata</taxon>
        <taxon>Craniata</taxon>
        <taxon>Vertebrata</taxon>
        <taxon>Euteleostomi</taxon>
        <taxon>Actinopterygii</taxon>
        <taxon>Neopterygii</taxon>
        <taxon>Teleostei</taxon>
        <taxon>Notacanthiformes</taxon>
        <taxon>Halosauridae</taxon>
        <taxon>Aldrovandia</taxon>
    </lineage>
</organism>
<reference evidence="1" key="1">
    <citation type="journal article" date="2023" name="Science">
        <title>Genome structures resolve the early diversification of teleost fishes.</title>
        <authorList>
            <person name="Parey E."/>
            <person name="Louis A."/>
            <person name="Montfort J."/>
            <person name="Bouchez O."/>
            <person name="Roques C."/>
            <person name="Iampietro C."/>
            <person name="Lluch J."/>
            <person name="Castinel A."/>
            <person name="Donnadieu C."/>
            <person name="Desvignes T."/>
            <person name="Floi Bucao C."/>
            <person name="Jouanno E."/>
            <person name="Wen M."/>
            <person name="Mejri S."/>
            <person name="Dirks R."/>
            <person name="Jansen H."/>
            <person name="Henkel C."/>
            <person name="Chen W.J."/>
            <person name="Zahm M."/>
            <person name="Cabau C."/>
            <person name="Klopp C."/>
            <person name="Thompson A.W."/>
            <person name="Robinson-Rechavi M."/>
            <person name="Braasch I."/>
            <person name="Lecointre G."/>
            <person name="Bobe J."/>
            <person name="Postlethwait J.H."/>
            <person name="Berthelot C."/>
            <person name="Roest Crollius H."/>
            <person name="Guiguen Y."/>
        </authorList>
    </citation>
    <scope>NUCLEOTIDE SEQUENCE</scope>
    <source>
        <strain evidence="1">NC1722</strain>
    </source>
</reference>
<sequence length="90" mass="9750">MLRAATEVASIEILRGIQMAPHPPRHARALLLSLPLPRVHCSKRSSALRLIEGQECPGSGGDPCRAVAPVCRALVFERRPGHRLGTGARR</sequence>